<comment type="caution">
    <text evidence="1">The sequence shown here is derived from an EMBL/GenBank/DDBJ whole genome shotgun (WGS) entry which is preliminary data.</text>
</comment>
<reference evidence="1 2" key="1">
    <citation type="submission" date="2019-10" db="EMBL/GenBank/DDBJ databases">
        <authorList>
            <person name="Palmer J.M."/>
        </authorList>
    </citation>
    <scope>NUCLEOTIDE SEQUENCE [LARGE SCALE GENOMIC DNA]</scope>
    <source>
        <strain evidence="1 2">TWF730</strain>
    </source>
</reference>
<dbReference type="InterPro" id="IPR049232">
    <property type="entry name" value="DUF6829"/>
</dbReference>
<proteinExistence type="predicted"/>
<accession>A0AAV9UJD7</accession>
<sequence>MNKTDIKDQEVTKNLSNFEFFFKADEKTLLRDLKLAFGPELDRLKNAYSIRDSPGSEPTILSPSNILYNKEYDEINRTLVGILTLRWIYNGEYDVLVAAQPEHIRLSKDSFTWLRGLVLDTIKGSDDLLTLITSMIINDLGKDPNLASDYHKATGLDISGDNHDAILYKAVQNGMVPSLDRLNPEQKADLLRGLELGAVFNYGQLAQAESPPASLKSLVRFSSYKKAVEMHFIEQVLDVASAAGHMDWTCAKKLVEPIILTYQITHNIVMEITNISQSEHSLHDRYDQVLVYRAQLLSRKGFTQLGVKDDNERAFLRLLCMGNASDLAHANLFQSTWRSLDEPIRNLLIRALNNDGSPEEPAVQPTYMPAFLTQVYKSSNGRIGGQHALNSALRYLARVMTLDKALTPNGTIILERSVLEVVKTTIQTHQFQDDPTILESIAVPEGQVALHIRDLSSVDL</sequence>
<dbReference type="Pfam" id="PF20717">
    <property type="entry name" value="DUF6829"/>
    <property type="match status" value="1"/>
</dbReference>
<dbReference type="EMBL" id="JAVHNS010000009">
    <property type="protein sequence ID" value="KAK6343396.1"/>
    <property type="molecule type" value="Genomic_DNA"/>
</dbReference>
<keyword evidence="2" id="KW-1185">Reference proteome</keyword>
<name>A0AAV9UJD7_9PEZI</name>
<organism evidence="1 2">
    <name type="scientific">Orbilia blumenaviensis</name>
    <dbReference type="NCBI Taxonomy" id="1796055"/>
    <lineage>
        <taxon>Eukaryota</taxon>
        <taxon>Fungi</taxon>
        <taxon>Dikarya</taxon>
        <taxon>Ascomycota</taxon>
        <taxon>Pezizomycotina</taxon>
        <taxon>Orbiliomycetes</taxon>
        <taxon>Orbiliales</taxon>
        <taxon>Orbiliaceae</taxon>
        <taxon>Orbilia</taxon>
    </lineage>
</organism>
<dbReference type="AlphaFoldDB" id="A0AAV9UJD7"/>
<protein>
    <submittedName>
        <fullName evidence="1">Uncharacterized protein</fullName>
    </submittedName>
</protein>
<gene>
    <name evidence="1" type="ORF">TWF730_010985</name>
</gene>
<evidence type="ECO:0000313" key="2">
    <source>
        <dbReference type="Proteomes" id="UP001373714"/>
    </source>
</evidence>
<dbReference type="Proteomes" id="UP001373714">
    <property type="component" value="Unassembled WGS sequence"/>
</dbReference>
<evidence type="ECO:0000313" key="1">
    <source>
        <dbReference type="EMBL" id="KAK6343396.1"/>
    </source>
</evidence>